<reference evidence="1" key="1">
    <citation type="submission" date="2017-10" db="EMBL/GenBank/DDBJ databases">
        <title>Genome sequence of cellulolytic Lachnospiraceae bacterium XHS1971 isolated from hotspring sediment.</title>
        <authorList>
            <person name="Vasudevan G."/>
            <person name="Joshi A.J."/>
            <person name="Hivarkar S."/>
            <person name="Lanjekar V.B."/>
            <person name="Dhakephalkar P.K."/>
            <person name="Dagar S."/>
        </authorList>
    </citation>
    <scope>NUCLEOTIDE SEQUENCE</scope>
    <source>
        <strain evidence="1">XHS1971</strain>
    </source>
</reference>
<sequence length="256" mass="27770">MEFTGKIVVVTGSGQGIGNCIARTFAEKKATVVIAEIDEEAGLELEAALKEEGLAALFIPTDVGSEDSVKQMVARVIECYGRIDVLVNNAGISTHMDQNTLFTRSIEDFERVMRINVTGAYMCSKYCGAHMNEGSSIINMTSTRALMSEPHTEPYSASKGALLALTHSLASSLGPKVRVNAISPGWIDVSQWKKKSERKFVALTEKDHAQHLVGRVGVPEDIAYATLYLASDEASFITGSHFVIDGGMTRKMIYAE</sequence>
<dbReference type="Proteomes" id="UP000224460">
    <property type="component" value="Unassembled WGS sequence"/>
</dbReference>
<keyword evidence="2" id="KW-1185">Reference proteome</keyword>
<gene>
    <name evidence="1" type="ORF">CS063_04480</name>
</gene>
<dbReference type="EMBL" id="PEDL01000002">
    <property type="protein sequence ID" value="PHV71818.1"/>
    <property type="molecule type" value="Genomic_DNA"/>
</dbReference>
<evidence type="ECO:0000313" key="1">
    <source>
        <dbReference type="EMBL" id="PHV71818.1"/>
    </source>
</evidence>
<evidence type="ECO:0000313" key="2">
    <source>
        <dbReference type="Proteomes" id="UP000224460"/>
    </source>
</evidence>
<organism evidence="1 2">
    <name type="scientific">Sporanaerobium hydrogeniformans</name>
    <dbReference type="NCBI Taxonomy" id="3072179"/>
    <lineage>
        <taxon>Bacteria</taxon>
        <taxon>Bacillati</taxon>
        <taxon>Bacillota</taxon>
        <taxon>Clostridia</taxon>
        <taxon>Lachnospirales</taxon>
        <taxon>Lachnospiraceae</taxon>
        <taxon>Sporanaerobium</taxon>
    </lineage>
</organism>
<name>A0AC61DG76_9FIRM</name>
<protein>
    <submittedName>
        <fullName evidence="1">Oxidoreductase</fullName>
    </submittedName>
</protein>
<accession>A0AC61DG76</accession>
<proteinExistence type="predicted"/>
<comment type="caution">
    <text evidence="1">The sequence shown here is derived from an EMBL/GenBank/DDBJ whole genome shotgun (WGS) entry which is preliminary data.</text>
</comment>